<sequence>MYCQQLPCIIQKLLQELASPSHPFTSDEQKGLVNHLRTQLFIIKILCYCMSYHWAWHREQVALASIRDPPPTPHHPSQAPKPLLTDWLDDNLAKQLVATISFFLKEHQRFKEAAAALGPIGTQPSSININSNTTSNAYEPHRKATLAAANPHLIFGLAPGRDGNKKPIVPSLMVLLAQPPPPELSAQFVHLKRPAQSDIALALRCAIWNWIKTYPNEYAGLVRSNGRLEGAPGVLFNVAHGLSENCKKRACTWPMMSMLLAVCPDIVLKITVGNCNRSQVTARKAAFIESLRKHLKAVKMADVATACCVDLCKAATFFPKTTTKGPGLCLLALNLVSNLNARLLDPAKPFTNANGVVKIPLMSEALAALCKLDMDTLSTPGEQAQERGDNNNGMANWNVKLQELYPAIASSLRHVFMSAVIESNQFHILMCLHSKMMAGKENGQKTEMVRALLNLWTQDCKLAFFVVPAGGRSAPLPGRFSHELNSRLASGADNIDSDDLEMFTHPIVGTAILKALLDSWVFREEEREVLQLLMAYLDRLKEAVECSKRASNGFYGFASKASAADWHIFGHLLRLAVPLGLCTVDHVFEKFPAVLRLCGLNAKLSSVQLLATLQGLPNGGNGLGGRVAQAQRAKLIMPLSGEGVLFRPLSFPSLLPSPPYLFALAAFYNRLKLRPRHALRNPPFTNPDVINVCLFSRHYDYLSFLLTEVTKLEAVAVCSRKGKMVAGGKIQQDGGGGVLEQAAALQRKLASITRKIVKLAGFRKQTINCLVKLMAANIDPAFRYFVNMFHYPDNRIKQANTHILWEVVKQGGHLLPELVKPVRATGLDKIVDMITRPDLTLALAICKVCGSANFKEVTEVILNIFDYCKGVIKFLKASIKREVAVTGALSCMPHSFYVHIWLTTQ</sequence>
<dbReference type="Proteomes" id="UP001164743">
    <property type="component" value="Chromosome 3A"/>
</dbReference>
<organism evidence="1 2">
    <name type="scientific">Puccinia triticina</name>
    <dbReference type="NCBI Taxonomy" id="208348"/>
    <lineage>
        <taxon>Eukaryota</taxon>
        <taxon>Fungi</taxon>
        <taxon>Dikarya</taxon>
        <taxon>Basidiomycota</taxon>
        <taxon>Pucciniomycotina</taxon>
        <taxon>Pucciniomycetes</taxon>
        <taxon>Pucciniales</taxon>
        <taxon>Pucciniaceae</taxon>
        <taxon>Puccinia</taxon>
    </lineage>
</organism>
<evidence type="ECO:0000313" key="2">
    <source>
        <dbReference type="Proteomes" id="UP001164743"/>
    </source>
</evidence>
<dbReference type="SUPFAM" id="SSF48350">
    <property type="entry name" value="GTPase activation domain, GAP"/>
    <property type="match status" value="1"/>
</dbReference>
<name>A0ABY7CD77_9BASI</name>
<keyword evidence="2" id="KW-1185">Reference proteome</keyword>
<proteinExistence type="predicted"/>
<evidence type="ECO:0000313" key="1">
    <source>
        <dbReference type="EMBL" id="WAQ83065.1"/>
    </source>
</evidence>
<dbReference type="InterPro" id="IPR008936">
    <property type="entry name" value="Rho_GTPase_activation_prot"/>
</dbReference>
<dbReference type="EMBL" id="CP110423">
    <property type="protein sequence ID" value="WAQ83065.1"/>
    <property type="molecule type" value="Genomic_DNA"/>
</dbReference>
<accession>A0ABY7CD77</accession>
<dbReference type="GeneID" id="77808295"/>
<gene>
    <name evidence="1" type="ORF">PtA15_3A432</name>
</gene>
<dbReference type="RefSeq" id="XP_053018620.1">
    <property type="nucleotide sequence ID" value="XM_053167400.1"/>
</dbReference>
<reference evidence="1" key="1">
    <citation type="submission" date="2022-10" db="EMBL/GenBank/DDBJ databases">
        <title>Puccinia triticina Genome sequencing and assembly.</title>
        <authorList>
            <person name="Li C."/>
        </authorList>
    </citation>
    <scope>NUCLEOTIDE SEQUENCE</scope>
    <source>
        <strain evidence="1">Pt15</strain>
    </source>
</reference>
<protein>
    <submittedName>
        <fullName evidence="1">Uncharacterized protein</fullName>
    </submittedName>
</protein>